<keyword evidence="3" id="KW-1185">Reference proteome</keyword>
<proteinExistence type="predicted"/>
<dbReference type="Proteomes" id="UP000295662">
    <property type="component" value="Unassembled WGS sequence"/>
</dbReference>
<dbReference type="Pfam" id="PF00903">
    <property type="entry name" value="Glyoxalase"/>
    <property type="match status" value="1"/>
</dbReference>
<gene>
    <name evidence="2" type="ORF">EI77_00307</name>
</gene>
<evidence type="ECO:0000259" key="1">
    <source>
        <dbReference type="PROSITE" id="PS51819"/>
    </source>
</evidence>
<protein>
    <recommendedName>
        <fullName evidence="1">VOC domain-containing protein</fullName>
    </recommendedName>
</protein>
<name>A0A4R7SQQ7_9BACT</name>
<feature type="domain" description="VOC" evidence="1">
    <location>
        <begin position="5"/>
        <end position="122"/>
    </location>
</feature>
<dbReference type="PANTHER" id="PTHR33993">
    <property type="entry name" value="GLYOXALASE-RELATED"/>
    <property type="match status" value="1"/>
</dbReference>
<accession>A0A4R7SQQ7</accession>
<dbReference type="OrthoDB" id="9804235at2"/>
<dbReference type="PROSITE" id="PS51819">
    <property type="entry name" value="VOC"/>
    <property type="match status" value="1"/>
</dbReference>
<dbReference type="InterPro" id="IPR037523">
    <property type="entry name" value="VOC_core"/>
</dbReference>
<dbReference type="Gene3D" id="3.10.180.10">
    <property type="entry name" value="2,3-Dihydroxybiphenyl 1,2-Dioxygenase, domain 1"/>
    <property type="match status" value="1"/>
</dbReference>
<comment type="caution">
    <text evidence="2">The sequence shown here is derived from an EMBL/GenBank/DDBJ whole genome shotgun (WGS) entry which is preliminary data.</text>
</comment>
<organism evidence="2 3">
    <name type="scientific">Prosthecobacter fusiformis</name>
    <dbReference type="NCBI Taxonomy" id="48464"/>
    <lineage>
        <taxon>Bacteria</taxon>
        <taxon>Pseudomonadati</taxon>
        <taxon>Verrucomicrobiota</taxon>
        <taxon>Verrucomicrobiia</taxon>
        <taxon>Verrucomicrobiales</taxon>
        <taxon>Verrucomicrobiaceae</taxon>
        <taxon>Prosthecobacter</taxon>
    </lineage>
</organism>
<dbReference type="PANTHER" id="PTHR33993:SF2">
    <property type="entry name" value="VOC DOMAIN-CONTAINING PROTEIN"/>
    <property type="match status" value="1"/>
</dbReference>
<evidence type="ECO:0000313" key="2">
    <source>
        <dbReference type="EMBL" id="TDU81005.1"/>
    </source>
</evidence>
<dbReference type="InterPro" id="IPR029068">
    <property type="entry name" value="Glyas_Bleomycin-R_OHBP_Dase"/>
</dbReference>
<dbReference type="RefSeq" id="WP_133792992.1">
    <property type="nucleotide sequence ID" value="NZ_SOCA01000001.1"/>
</dbReference>
<dbReference type="InterPro" id="IPR004360">
    <property type="entry name" value="Glyas_Fos-R_dOase_dom"/>
</dbReference>
<sequence>MKTNAINWFEIYVTDLGRARTFYETILEGKLQDAGMDGCEMAIFPYDNMAGIGGALTKMEGCKPGPGGTIVYLNVEGDLDGVLSRIPAAGGKVIRDRLAIPPHGFIGIFEDPEGNVVGLHSMV</sequence>
<dbReference type="InterPro" id="IPR052164">
    <property type="entry name" value="Anthracycline_SecMetBiosynth"/>
</dbReference>
<dbReference type="SUPFAM" id="SSF54593">
    <property type="entry name" value="Glyoxalase/Bleomycin resistance protein/Dihydroxybiphenyl dioxygenase"/>
    <property type="match status" value="1"/>
</dbReference>
<dbReference type="CDD" id="cd07247">
    <property type="entry name" value="SgaA_N_like"/>
    <property type="match status" value="1"/>
</dbReference>
<evidence type="ECO:0000313" key="3">
    <source>
        <dbReference type="Proteomes" id="UP000295662"/>
    </source>
</evidence>
<reference evidence="2 3" key="1">
    <citation type="submission" date="2019-03" db="EMBL/GenBank/DDBJ databases">
        <title>Genomic Encyclopedia of Archaeal and Bacterial Type Strains, Phase II (KMG-II): from individual species to whole genera.</title>
        <authorList>
            <person name="Goeker M."/>
        </authorList>
    </citation>
    <scope>NUCLEOTIDE SEQUENCE [LARGE SCALE GENOMIC DNA]</scope>
    <source>
        <strain evidence="2 3">ATCC 25309</strain>
    </source>
</reference>
<dbReference type="EMBL" id="SOCA01000001">
    <property type="protein sequence ID" value="TDU81005.1"/>
    <property type="molecule type" value="Genomic_DNA"/>
</dbReference>
<dbReference type="AlphaFoldDB" id="A0A4R7SQQ7"/>